<dbReference type="SMART" id="SM00357">
    <property type="entry name" value="CSP"/>
    <property type="match status" value="1"/>
</dbReference>
<name>A0A7R8ZQ55_9CRUS</name>
<dbReference type="SUPFAM" id="SSF50249">
    <property type="entry name" value="Nucleic acid-binding proteins"/>
    <property type="match status" value="1"/>
</dbReference>
<sequence length="225" mass="24619">MENPLVRPKPGSSESDNCSTRSRSLDRSVSYLARTVTGIVLWFNRRKGFGFIRRKDTPQEVFVHKSAIVKGPPHLSEGETVQFDILPGPEGKSDEARNVTGPNGRRVRGAKQPPFRFYNEDSFFPPPRAAGMRFNAPGRYMRPWVFCPCAYFVGNGLRNPGSKRIPTPVNGGGDREAQPAACTCFPAPELVRGNGGRLRAGRSGPRVRRGRPAVPPTEVADGGTS</sequence>
<feature type="region of interest" description="Disordered" evidence="1">
    <location>
        <begin position="1"/>
        <end position="23"/>
    </location>
</feature>
<gene>
    <name evidence="2" type="ORF">CTOB1V02_LOCUS7917</name>
</gene>
<proteinExistence type="predicted"/>
<protein>
    <submittedName>
        <fullName evidence="2">Uncharacterized protein</fullName>
    </submittedName>
</protein>
<dbReference type="InterPro" id="IPR012340">
    <property type="entry name" value="NA-bd_OB-fold"/>
</dbReference>
<accession>A0A7R8ZQ55</accession>
<dbReference type="InterPro" id="IPR019844">
    <property type="entry name" value="CSD_CS"/>
</dbReference>
<dbReference type="GO" id="GO:0003676">
    <property type="term" value="F:nucleic acid binding"/>
    <property type="evidence" value="ECO:0007669"/>
    <property type="project" value="InterPro"/>
</dbReference>
<dbReference type="PRINTS" id="PR00050">
    <property type="entry name" value="COLDSHOCK"/>
</dbReference>
<dbReference type="InterPro" id="IPR050181">
    <property type="entry name" value="Cold_shock_domain"/>
</dbReference>
<feature type="compositionally biased region" description="Polar residues" evidence="1">
    <location>
        <begin position="12"/>
        <end position="22"/>
    </location>
</feature>
<dbReference type="InterPro" id="IPR002059">
    <property type="entry name" value="CSP_DNA-bd"/>
</dbReference>
<dbReference type="EMBL" id="OB662431">
    <property type="protein sequence ID" value="CAD7230053.1"/>
    <property type="molecule type" value="Genomic_DNA"/>
</dbReference>
<dbReference type="Pfam" id="PF00313">
    <property type="entry name" value="CSD"/>
    <property type="match status" value="1"/>
</dbReference>
<dbReference type="AlphaFoldDB" id="A0A7R8ZQ55"/>
<dbReference type="InterPro" id="IPR011129">
    <property type="entry name" value="CSD"/>
</dbReference>
<reference evidence="2" key="1">
    <citation type="submission" date="2020-11" db="EMBL/GenBank/DDBJ databases">
        <authorList>
            <person name="Tran Van P."/>
        </authorList>
    </citation>
    <scope>NUCLEOTIDE SEQUENCE</scope>
</reference>
<feature type="region of interest" description="Disordered" evidence="1">
    <location>
        <begin position="193"/>
        <end position="225"/>
    </location>
</feature>
<evidence type="ECO:0000256" key="1">
    <source>
        <dbReference type="SAM" id="MobiDB-lite"/>
    </source>
</evidence>
<dbReference type="CDD" id="cd04458">
    <property type="entry name" value="CSP_CDS"/>
    <property type="match status" value="1"/>
</dbReference>
<evidence type="ECO:0000313" key="2">
    <source>
        <dbReference type="EMBL" id="CAD7230053.1"/>
    </source>
</evidence>
<dbReference type="PANTHER" id="PTHR11544">
    <property type="entry name" value="COLD SHOCK DOMAIN CONTAINING PROTEINS"/>
    <property type="match status" value="1"/>
</dbReference>
<dbReference type="PROSITE" id="PS00352">
    <property type="entry name" value="CSD_1"/>
    <property type="match status" value="1"/>
</dbReference>
<feature type="region of interest" description="Disordered" evidence="1">
    <location>
        <begin position="87"/>
        <end position="111"/>
    </location>
</feature>
<organism evidence="2">
    <name type="scientific">Cyprideis torosa</name>
    <dbReference type="NCBI Taxonomy" id="163714"/>
    <lineage>
        <taxon>Eukaryota</taxon>
        <taxon>Metazoa</taxon>
        <taxon>Ecdysozoa</taxon>
        <taxon>Arthropoda</taxon>
        <taxon>Crustacea</taxon>
        <taxon>Oligostraca</taxon>
        <taxon>Ostracoda</taxon>
        <taxon>Podocopa</taxon>
        <taxon>Podocopida</taxon>
        <taxon>Cytherocopina</taxon>
        <taxon>Cytheroidea</taxon>
        <taxon>Cytherideidae</taxon>
        <taxon>Cyprideis</taxon>
    </lineage>
</organism>
<dbReference type="Gene3D" id="2.40.50.140">
    <property type="entry name" value="Nucleic acid-binding proteins"/>
    <property type="match status" value="1"/>
</dbReference>
<dbReference type="PROSITE" id="PS51857">
    <property type="entry name" value="CSD_2"/>
    <property type="match status" value="1"/>
</dbReference>
<dbReference type="OrthoDB" id="203339at2759"/>